<dbReference type="Gene3D" id="4.10.240.10">
    <property type="entry name" value="Zn(2)-C6 fungal-type DNA-binding domain"/>
    <property type="match status" value="1"/>
</dbReference>
<evidence type="ECO:0000256" key="5">
    <source>
        <dbReference type="ARBA" id="ARBA00022989"/>
    </source>
</evidence>
<feature type="transmembrane region" description="Helical" evidence="8">
    <location>
        <begin position="1402"/>
        <end position="1421"/>
    </location>
</feature>
<dbReference type="PROSITE" id="PS00463">
    <property type="entry name" value="ZN2_CY6_FUNGAL_1"/>
    <property type="match status" value="1"/>
</dbReference>
<dbReference type="SMART" id="SM00066">
    <property type="entry name" value="GAL4"/>
    <property type="match status" value="1"/>
</dbReference>
<dbReference type="Gene3D" id="1.20.1270.60">
    <property type="entry name" value="Arfaptin homology (AH) domain/BAR domain"/>
    <property type="match status" value="1"/>
</dbReference>
<dbReference type="Pfam" id="PF01694">
    <property type="entry name" value="Rhomboid"/>
    <property type="match status" value="1"/>
</dbReference>
<evidence type="ECO:0000313" key="11">
    <source>
        <dbReference type="Proteomes" id="UP000697127"/>
    </source>
</evidence>
<comment type="caution">
    <text evidence="10">The sequence shown here is derived from an EMBL/GenBank/DDBJ whole genome shotgun (WGS) entry which is preliminary data.</text>
</comment>
<protein>
    <recommendedName>
        <fullName evidence="9">Zn(2)-C6 fungal-type domain-containing protein</fullName>
    </recommendedName>
</protein>
<keyword evidence="4" id="KW-0378">Hydrolase</keyword>
<dbReference type="Gene3D" id="1.20.1540.10">
    <property type="entry name" value="Rhomboid-like"/>
    <property type="match status" value="1"/>
</dbReference>
<feature type="transmembrane region" description="Helical" evidence="8">
    <location>
        <begin position="1319"/>
        <end position="1338"/>
    </location>
</feature>
<dbReference type="InterPro" id="IPR036864">
    <property type="entry name" value="Zn2-C6_fun-type_DNA-bd_sf"/>
</dbReference>
<evidence type="ECO:0000256" key="8">
    <source>
        <dbReference type="SAM" id="Phobius"/>
    </source>
</evidence>
<dbReference type="GO" id="GO:0006465">
    <property type="term" value="P:signal peptide processing"/>
    <property type="evidence" value="ECO:0007669"/>
    <property type="project" value="TreeGrafter"/>
</dbReference>
<keyword evidence="3 8" id="KW-0812">Transmembrane</keyword>
<dbReference type="PANTHER" id="PTHR43731:SF14">
    <property type="entry name" value="PRESENILIN-ASSOCIATED RHOMBOID-LIKE PROTEIN, MITOCHONDRIAL"/>
    <property type="match status" value="1"/>
</dbReference>
<keyword evidence="11" id="KW-1185">Reference proteome</keyword>
<feature type="region of interest" description="Disordered" evidence="7">
    <location>
        <begin position="729"/>
        <end position="756"/>
    </location>
</feature>
<gene>
    <name evidence="10" type="ORF">C6P40_005464</name>
</gene>
<feature type="transmembrane region" description="Helical" evidence="8">
    <location>
        <begin position="1232"/>
        <end position="1250"/>
    </location>
</feature>
<dbReference type="InterPro" id="IPR027267">
    <property type="entry name" value="AH/BAR_dom_sf"/>
</dbReference>
<dbReference type="GO" id="GO:0008270">
    <property type="term" value="F:zinc ion binding"/>
    <property type="evidence" value="ECO:0007669"/>
    <property type="project" value="InterPro"/>
</dbReference>
<evidence type="ECO:0000256" key="4">
    <source>
        <dbReference type="ARBA" id="ARBA00022801"/>
    </source>
</evidence>
<dbReference type="GO" id="GO:0000981">
    <property type="term" value="F:DNA-binding transcription factor activity, RNA polymerase II-specific"/>
    <property type="evidence" value="ECO:0007669"/>
    <property type="project" value="InterPro"/>
</dbReference>
<dbReference type="InterPro" id="IPR001138">
    <property type="entry name" value="Zn2Cys6_DnaBD"/>
</dbReference>
<evidence type="ECO:0000259" key="9">
    <source>
        <dbReference type="PROSITE" id="PS50048"/>
    </source>
</evidence>
<feature type="region of interest" description="Disordered" evidence="7">
    <location>
        <begin position="139"/>
        <end position="188"/>
    </location>
</feature>
<feature type="region of interest" description="Disordered" evidence="7">
    <location>
        <begin position="557"/>
        <end position="596"/>
    </location>
</feature>
<evidence type="ECO:0000256" key="1">
    <source>
        <dbReference type="ARBA" id="ARBA00004141"/>
    </source>
</evidence>
<organism evidence="10 11">
    <name type="scientific">Pichia californica</name>
    <dbReference type="NCBI Taxonomy" id="460514"/>
    <lineage>
        <taxon>Eukaryota</taxon>
        <taxon>Fungi</taxon>
        <taxon>Dikarya</taxon>
        <taxon>Ascomycota</taxon>
        <taxon>Saccharomycotina</taxon>
        <taxon>Pichiomycetes</taxon>
        <taxon>Pichiales</taxon>
        <taxon>Pichiaceae</taxon>
        <taxon>Pichia</taxon>
    </lineage>
</organism>
<dbReference type="EMBL" id="PUHW01000097">
    <property type="protein sequence ID" value="KAG0689163.1"/>
    <property type="molecule type" value="Genomic_DNA"/>
</dbReference>
<feature type="region of interest" description="Disordered" evidence="7">
    <location>
        <begin position="253"/>
        <end position="279"/>
    </location>
</feature>
<feature type="domain" description="Zn(2)-C6 fungal-type" evidence="9">
    <location>
        <begin position="94"/>
        <end position="126"/>
    </location>
</feature>
<evidence type="ECO:0000256" key="6">
    <source>
        <dbReference type="ARBA" id="ARBA00023136"/>
    </source>
</evidence>
<feature type="non-terminal residue" evidence="10">
    <location>
        <position position="1"/>
    </location>
</feature>
<keyword evidence="6 8" id="KW-0472">Membrane</keyword>
<reference evidence="10" key="1">
    <citation type="submission" date="2020-11" db="EMBL/GenBank/DDBJ databases">
        <title>Kefir isolates.</title>
        <authorList>
            <person name="Marcisauskas S."/>
            <person name="Kim Y."/>
            <person name="Blasche S."/>
        </authorList>
    </citation>
    <scope>NUCLEOTIDE SEQUENCE</scope>
    <source>
        <strain evidence="10">Olga-1</strain>
    </source>
</reference>
<dbReference type="InterPro" id="IPR022764">
    <property type="entry name" value="Peptidase_S54_rhomboid_dom"/>
</dbReference>
<dbReference type="PROSITE" id="PS50048">
    <property type="entry name" value="ZN2_CY6_FUNGAL_2"/>
    <property type="match status" value="1"/>
</dbReference>
<evidence type="ECO:0000313" key="10">
    <source>
        <dbReference type="EMBL" id="KAG0689163.1"/>
    </source>
</evidence>
<name>A0A9P7BH90_9ASCO</name>
<dbReference type="InterPro" id="IPR035952">
    <property type="entry name" value="Rhomboid-like_sf"/>
</dbReference>
<comment type="subcellular location">
    <subcellularLocation>
        <location evidence="1">Membrane</location>
        <topology evidence="1">Multi-pass membrane protein</topology>
    </subcellularLocation>
</comment>
<evidence type="ECO:0000256" key="7">
    <source>
        <dbReference type="SAM" id="MobiDB-lite"/>
    </source>
</evidence>
<dbReference type="SUPFAM" id="SSF103657">
    <property type="entry name" value="BAR/IMD domain-like"/>
    <property type="match status" value="1"/>
</dbReference>
<dbReference type="PANTHER" id="PTHR43731">
    <property type="entry name" value="RHOMBOID PROTEASE"/>
    <property type="match status" value="1"/>
</dbReference>
<evidence type="ECO:0000256" key="3">
    <source>
        <dbReference type="ARBA" id="ARBA00022692"/>
    </source>
</evidence>
<accession>A0A9P7BH90</accession>
<feature type="compositionally biased region" description="Low complexity" evidence="7">
    <location>
        <begin position="259"/>
        <end position="279"/>
    </location>
</feature>
<dbReference type="SUPFAM" id="SSF144091">
    <property type="entry name" value="Rhomboid-like"/>
    <property type="match status" value="1"/>
</dbReference>
<dbReference type="Pfam" id="PF00172">
    <property type="entry name" value="Zn_clus"/>
    <property type="match status" value="1"/>
</dbReference>
<feature type="compositionally biased region" description="Basic and acidic residues" evidence="7">
    <location>
        <begin position="557"/>
        <end position="578"/>
    </location>
</feature>
<keyword evidence="5 8" id="KW-1133">Transmembrane helix</keyword>
<feature type="transmembrane region" description="Helical" evidence="8">
    <location>
        <begin position="1369"/>
        <end position="1390"/>
    </location>
</feature>
<feature type="compositionally biased region" description="Acidic residues" evidence="7">
    <location>
        <begin position="731"/>
        <end position="754"/>
    </location>
</feature>
<dbReference type="GO" id="GO:0004252">
    <property type="term" value="F:serine-type endopeptidase activity"/>
    <property type="evidence" value="ECO:0007669"/>
    <property type="project" value="InterPro"/>
</dbReference>
<dbReference type="InterPro" id="IPR050925">
    <property type="entry name" value="Rhomboid_protease_S54"/>
</dbReference>
<dbReference type="Proteomes" id="UP000697127">
    <property type="component" value="Unassembled WGS sequence"/>
</dbReference>
<dbReference type="CDD" id="cd00067">
    <property type="entry name" value="GAL4"/>
    <property type="match status" value="1"/>
</dbReference>
<feature type="compositionally biased region" description="Basic residues" evidence="7">
    <location>
        <begin position="158"/>
        <end position="172"/>
    </location>
</feature>
<dbReference type="SUPFAM" id="SSF57701">
    <property type="entry name" value="Zn2/Cys6 DNA-binding domain"/>
    <property type="match status" value="1"/>
</dbReference>
<sequence length="1439" mass="163762">FYDFISKNSESRDKIMKSSFESNIFSIIKFSESNTDNIPSIKTQYLNPFMIKTDFLIDWTFYNLNPDLNLDLDLNISFSLNSSTNLNKLKRPKACTNCRKSKIKCIKDDQGQTCKRCKAQGLQCVYEYKVPSYKFATGNGNAQQSSISSSKQQTQQTQHKRQLSHSHSHSHSHQTVSRDHNLNNHSSFLPSISLTNTSVTRSEIPPIKSILNPLNSKTTTNGIHLTNGITSTQAITRFLNPINTNNANEDPILSSLNVSKNNGNKNASHKSNNNNLSNSLVSQKGFNNWENSVEERLEGFGSKLSDILTILQNQQQPIQSQTGSDMEETESKKREMENLENPMNKRQKIIMNTDSAPSSLPESPKSSEDFKEVDITDPVNNLHRILSKEDARELFNFFNSNISPQLFGFDVSSYSIDDIWDTCPLLISTIGCIASIHHPLLSHLSPALEKIIYDISKDILFNIPKTEMEAFNTIVALCFCGFWFKNKQMFTGLAIQLARTMNLISPNSFKSSAKSFIPKKERLKLWYLLYILDGQQTLVFNRQSMFDSNEKSFKKSKEMLSEAESEDNKSIKEIKNIDDYDNDDNEMQDGKQDKSDGTFNANYADIRLISQVEYHQAINAVFDGSAWDLLTPSSFGLPFKTNLELDKWMVQWTVLLSPFNNHPVWSSKSTLIYYNFAKLHINSSAVRKFQAMGTNLPSFDELDDDFFGDLVDSNGVKMNADKKIEEVGVYNDEDNDNDNDDDGDDDDDDDDESFDISKELSPIESRKVSAELALSAAETVLNIVLGDSDILSVLKYVPIHIHIMLYYAALLILKPHSCLSGANQLVDKISDDESRFISSINAIKLVKRLRHSIIVNSPTDKEFSGKIVDGLTSILHDKVKQMKQDIMTGIADAGSRQRRLQMLDKVILDNDAQRVLTELNISSNDVSFTEQDNIIGAQILYATESIHRFESLKVLIKKHEVSFTEYIQNLVNIAIQFENILGDEYKKNRKVSNTIAPIQQKVAEIIDKFNSRINHILNDFLKQLKNLQKIIKEKEYIVLDLKKYSGDNKKLKEKQKLQDKEYKRLFENERKIEETMNKHSKLTDLLKDELPSFLLLSDKIAVGPTRSMSSIFTGANLGKRLRINFVKQQAPITRSFSNWRQENGFKSTNLQIKISNLNKINSVKPIIQQRMATFTQLGRDGYRREEPHYNNVKNNIIKPFIFVTLFTIATYFAMPYVFTYTPLSICKQNPQYLVWGIIGLNAAVFGLWQIRYSSTLIYRSLEKYFIMDRSALTRSSNWSLILSSFSHQEPFHILVNMLCLYSFSGSMISMLGVTGFSSLYLIAGAWSSFFSLAYSQIFRYFGRSLGASGSISGVFTAFATMFPNAGISFFFIPIPGGASVAAGLFALYNVAGCLMRWGSFDYAAHLGGMWVGFLWGMFLKWKVERDEQERRNRLRRLGF</sequence>
<comment type="similarity">
    <text evidence="2">Belongs to the peptidase S54 family.</text>
</comment>
<proteinExistence type="inferred from homology"/>
<feature type="transmembrane region" description="Helical" evidence="8">
    <location>
        <begin position="1200"/>
        <end position="1220"/>
    </location>
</feature>
<dbReference type="CDD" id="cd12148">
    <property type="entry name" value="fungal_TF_MHR"/>
    <property type="match status" value="1"/>
</dbReference>
<feature type="compositionally biased region" description="Low complexity" evidence="7">
    <location>
        <begin position="143"/>
        <end position="157"/>
    </location>
</feature>
<dbReference type="GO" id="GO:0016020">
    <property type="term" value="C:membrane"/>
    <property type="evidence" value="ECO:0007669"/>
    <property type="project" value="UniProtKB-SubCell"/>
</dbReference>
<evidence type="ECO:0000256" key="2">
    <source>
        <dbReference type="ARBA" id="ARBA00009045"/>
    </source>
</evidence>